<protein>
    <submittedName>
        <fullName evidence="1">Uncharacterized protein</fullName>
    </submittedName>
</protein>
<dbReference type="RefSeq" id="WP_245981836.1">
    <property type="nucleotide sequence ID" value="NZ_RBKS01000001.1"/>
</dbReference>
<dbReference type="AlphaFoldDB" id="A0A495IMK8"/>
<proteinExistence type="predicted"/>
<evidence type="ECO:0000313" key="2">
    <source>
        <dbReference type="Proteomes" id="UP000280008"/>
    </source>
</evidence>
<reference evidence="1 2" key="1">
    <citation type="submission" date="2018-10" db="EMBL/GenBank/DDBJ databases">
        <title>Sequencing the genomes of 1000 actinobacteria strains.</title>
        <authorList>
            <person name="Klenk H.-P."/>
        </authorList>
    </citation>
    <scope>NUCLEOTIDE SEQUENCE [LARGE SCALE GENOMIC DNA]</scope>
    <source>
        <strain evidence="1 2">DSM 17894</strain>
    </source>
</reference>
<accession>A0A495IMK8</accession>
<dbReference type="Proteomes" id="UP000280008">
    <property type="component" value="Unassembled WGS sequence"/>
</dbReference>
<comment type="caution">
    <text evidence="1">The sequence shown here is derived from an EMBL/GenBank/DDBJ whole genome shotgun (WGS) entry which is preliminary data.</text>
</comment>
<gene>
    <name evidence="1" type="ORF">C8E83_3855</name>
</gene>
<name>A0A495IMK8_9MICO</name>
<evidence type="ECO:0000313" key="1">
    <source>
        <dbReference type="EMBL" id="RKR76678.1"/>
    </source>
</evidence>
<sequence length="227" mass="23546">MPPADDRFTGRIAGVGTRLAGSGAPDRADGAPGPRFVVGMWAESPLGRFCDVMVETPAGRRILLAPRDDVADYVSGTYTFDEVRVMPVSWRKIDGGLGVTAGDVLDLRLGIGAITPLGMLLRAVPRPLATSPAWLTAIDPVARLLVPGAATAGSAGGGRREFYGVTLARRITSLTGTVVLTHGTAAQELTGPAPLAPPVRFGFASAPAAPTLVDVTTTIRTPRARPE</sequence>
<keyword evidence="2" id="KW-1185">Reference proteome</keyword>
<organism evidence="1 2">
    <name type="scientific">Frondihabitans australicus</name>
    <dbReference type="NCBI Taxonomy" id="386892"/>
    <lineage>
        <taxon>Bacteria</taxon>
        <taxon>Bacillati</taxon>
        <taxon>Actinomycetota</taxon>
        <taxon>Actinomycetes</taxon>
        <taxon>Micrococcales</taxon>
        <taxon>Microbacteriaceae</taxon>
        <taxon>Frondihabitans</taxon>
    </lineage>
</organism>
<dbReference type="EMBL" id="RBKS01000001">
    <property type="protein sequence ID" value="RKR76678.1"/>
    <property type="molecule type" value="Genomic_DNA"/>
</dbReference>